<dbReference type="GO" id="GO:0016020">
    <property type="term" value="C:membrane"/>
    <property type="evidence" value="ECO:0007669"/>
    <property type="project" value="UniProtKB-SubCell"/>
</dbReference>
<protein>
    <submittedName>
        <fullName evidence="7">Fusaric acid resistance family protein</fullName>
    </submittedName>
</protein>
<feature type="domain" description="Integral membrane bound transporter" evidence="6">
    <location>
        <begin position="96"/>
        <end position="222"/>
    </location>
</feature>
<sequence>MNRAWSFDLSKLPQKRTYKRFASSIRPIFNLATIPTKVGLFGLGTIFSSVLALAYVLNLSFQKKTQGLSEIIPVFKKNSYAHFWEAIIMGIFMAAALAMGYLLKFENPYWIPVSCAAVMQGASLYHIAQRSLHRIIGTFVGLGFCWGLLNISDNVVMLCFFIIMLQLIVEILVVRNYAFAVIFITPLAIFLSEAANPLIHSPNDLIKLRLMETLIGSLLGALGGWILYKEKIRYASILGFKKISNEFKVG</sequence>
<name>A0A2T0X618_9BACT</name>
<dbReference type="AlphaFoldDB" id="A0A2T0X618"/>
<keyword evidence="2 5" id="KW-0812">Transmembrane</keyword>
<feature type="transmembrane region" description="Helical" evidence="5">
    <location>
        <begin position="82"/>
        <end position="103"/>
    </location>
</feature>
<reference evidence="7 8" key="1">
    <citation type="submission" date="2018-07" db="EMBL/GenBank/DDBJ databases">
        <title>Freshwater and sediment microbial communities from various areas in North America, analyzing microbe dynamics in response to fracking.</title>
        <authorList>
            <person name="Lamendella R."/>
        </authorList>
    </citation>
    <scope>NUCLEOTIDE SEQUENCE [LARGE SCALE GENOMIC DNA]</scope>
    <source>
        <strain evidence="7 8">160A</strain>
    </source>
</reference>
<feature type="transmembrane region" description="Helical" evidence="5">
    <location>
        <begin position="38"/>
        <end position="61"/>
    </location>
</feature>
<keyword evidence="4 5" id="KW-0472">Membrane</keyword>
<organism evidence="7 8">
    <name type="scientific">Marinilabilia salmonicolor</name>
    <dbReference type="NCBI Taxonomy" id="989"/>
    <lineage>
        <taxon>Bacteria</taxon>
        <taxon>Pseudomonadati</taxon>
        <taxon>Bacteroidota</taxon>
        <taxon>Bacteroidia</taxon>
        <taxon>Marinilabiliales</taxon>
        <taxon>Marinilabiliaceae</taxon>
        <taxon>Marinilabilia</taxon>
    </lineage>
</organism>
<evidence type="ECO:0000313" key="7">
    <source>
        <dbReference type="EMBL" id="RCW30000.1"/>
    </source>
</evidence>
<keyword evidence="3 5" id="KW-1133">Transmembrane helix</keyword>
<evidence type="ECO:0000256" key="3">
    <source>
        <dbReference type="ARBA" id="ARBA00022989"/>
    </source>
</evidence>
<evidence type="ECO:0000256" key="2">
    <source>
        <dbReference type="ARBA" id="ARBA00022692"/>
    </source>
</evidence>
<dbReference type="EMBL" id="QPIZ01000024">
    <property type="protein sequence ID" value="RCW30000.1"/>
    <property type="molecule type" value="Genomic_DNA"/>
</dbReference>
<accession>A0A2T0X618</accession>
<dbReference type="Proteomes" id="UP000252733">
    <property type="component" value="Unassembled WGS sequence"/>
</dbReference>
<keyword evidence="8" id="KW-1185">Reference proteome</keyword>
<dbReference type="InterPro" id="IPR049453">
    <property type="entry name" value="Memb_transporter_dom"/>
</dbReference>
<proteinExistence type="predicted"/>
<comment type="subcellular location">
    <subcellularLocation>
        <location evidence="1">Membrane</location>
        <topology evidence="1">Multi-pass membrane protein</topology>
    </subcellularLocation>
</comment>
<evidence type="ECO:0000256" key="5">
    <source>
        <dbReference type="SAM" id="Phobius"/>
    </source>
</evidence>
<dbReference type="RefSeq" id="WP_106154442.1">
    <property type="nucleotide sequence ID" value="NZ_PVTS01000020.1"/>
</dbReference>
<evidence type="ECO:0000259" key="6">
    <source>
        <dbReference type="Pfam" id="PF13515"/>
    </source>
</evidence>
<evidence type="ECO:0000313" key="8">
    <source>
        <dbReference type="Proteomes" id="UP000252733"/>
    </source>
</evidence>
<gene>
    <name evidence="7" type="ORF">DFO77_12411</name>
</gene>
<comment type="caution">
    <text evidence="7">The sequence shown here is derived from an EMBL/GenBank/DDBJ whole genome shotgun (WGS) entry which is preliminary data.</text>
</comment>
<feature type="transmembrane region" description="Helical" evidence="5">
    <location>
        <begin position="211"/>
        <end position="228"/>
    </location>
</feature>
<dbReference type="Pfam" id="PF13515">
    <property type="entry name" value="FUSC_2"/>
    <property type="match status" value="1"/>
</dbReference>
<feature type="transmembrane region" description="Helical" evidence="5">
    <location>
        <begin position="180"/>
        <end position="199"/>
    </location>
</feature>
<evidence type="ECO:0000256" key="4">
    <source>
        <dbReference type="ARBA" id="ARBA00023136"/>
    </source>
</evidence>
<dbReference type="OrthoDB" id="581879at2"/>
<evidence type="ECO:0000256" key="1">
    <source>
        <dbReference type="ARBA" id="ARBA00004141"/>
    </source>
</evidence>